<gene>
    <name evidence="2" type="ORF">AVEN_46053_1</name>
</gene>
<protein>
    <submittedName>
        <fullName evidence="2">Uncharacterized protein</fullName>
    </submittedName>
</protein>
<evidence type="ECO:0000313" key="3">
    <source>
        <dbReference type="Proteomes" id="UP000499080"/>
    </source>
</evidence>
<feature type="region of interest" description="Disordered" evidence="1">
    <location>
        <begin position="44"/>
        <end position="65"/>
    </location>
</feature>
<name>A0A4Y2NHF1_ARAVE</name>
<accession>A0A4Y2NHF1</accession>
<evidence type="ECO:0000313" key="2">
    <source>
        <dbReference type="EMBL" id="GBN38000.1"/>
    </source>
</evidence>
<dbReference type="Proteomes" id="UP000499080">
    <property type="component" value="Unassembled WGS sequence"/>
</dbReference>
<proteinExistence type="predicted"/>
<keyword evidence="3" id="KW-1185">Reference proteome</keyword>
<organism evidence="2 3">
    <name type="scientific">Araneus ventricosus</name>
    <name type="common">Orbweaver spider</name>
    <name type="synonym">Epeira ventricosa</name>
    <dbReference type="NCBI Taxonomy" id="182803"/>
    <lineage>
        <taxon>Eukaryota</taxon>
        <taxon>Metazoa</taxon>
        <taxon>Ecdysozoa</taxon>
        <taxon>Arthropoda</taxon>
        <taxon>Chelicerata</taxon>
        <taxon>Arachnida</taxon>
        <taxon>Araneae</taxon>
        <taxon>Araneomorphae</taxon>
        <taxon>Entelegynae</taxon>
        <taxon>Araneoidea</taxon>
        <taxon>Araneidae</taxon>
        <taxon>Araneus</taxon>
    </lineage>
</organism>
<dbReference type="AlphaFoldDB" id="A0A4Y2NHF1"/>
<dbReference type="EMBL" id="BGPR01009102">
    <property type="protein sequence ID" value="GBN38000.1"/>
    <property type="molecule type" value="Genomic_DNA"/>
</dbReference>
<reference evidence="2 3" key="1">
    <citation type="journal article" date="2019" name="Sci. Rep.">
        <title>Orb-weaving spider Araneus ventricosus genome elucidates the spidroin gene catalogue.</title>
        <authorList>
            <person name="Kono N."/>
            <person name="Nakamura H."/>
            <person name="Ohtoshi R."/>
            <person name="Moran D.A.P."/>
            <person name="Shinohara A."/>
            <person name="Yoshida Y."/>
            <person name="Fujiwara M."/>
            <person name="Mori M."/>
            <person name="Tomita M."/>
            <person name="Arakawa K."/>
        </authorList>
    </citation>
    <scope>NUCLEOTIDE SEQUENCE [LARGE SCALE GENOMIC DNA]</scope>
</reference>
<comment type="caution">
    <text evidence="2">The sequence shown here is derived from an EMBL/GenBank/DDBJ whole genome shotgun (WGS) entry which is preliminary data.</text>
</comment>
<sequence>MKVYELPHRQGLNDKPQKHFRANRFGNHCHQGLRMKGFYELPHRQGLNDKTGIPRKPFQSDSLRRRRAFHEPQYRGRPVHSGLVRWLSERGFYDPRLLEEFEVCHNLQQSRTSKVQLKNYINQN</sequence>
<evidence type="ECO:0000256" key="1">
    <source>
        <dbReference type="SAM" id="MobiDB-lite"/>
    </source>
</evidence>